<comment type="caution">
    <text evidence="1">The sequence shown here is derived from an EMBL/GenBank/DDBJ whole genome shotgun (WGS) entry which is preliminary data.</text>
</comment>
<accession>A0A2N1M860</accession>
<reference evidence="1 2" key="1">
    <citation type="submission" date="2016-04" db="EMBL/GenBank/DDBJ databases">
        <title>Genome analyses suggest a sexual origin of heterokaryosis in a supposedly ancient asexual fungus.</title>
        <authorList>
            <person name="Ropars J."/>
            <person name="Sedzielewska K."/>
            <person name="Noel J."/>
            <person name="Charron P."/>
            <person name="Farinelli L."/>
            <person name="Marton T."/>
            <person name="Kruger M."/>
            <person name="Pelin A."/>
            <person name="Brachmann A."/>
            <person name="Corradi N."/>
        </authorList>
    </citation>
    <scope>NUCLEOTIDE SEQUENCE [LARGE SCALE GENOMIC DNA]</scope>
    <source>
        <strain evidence="1 2">C2</strain>
    </source>
</reference>
<evidence type="ECO:0000313" key="1">
    <source>
        <dbReference type="EMBL" id="PKK57833.1"/>
    </source>
</evidence>
<sequence length="189" mass="21859">MWKKFKSEKSSSDAAALNLEKKMRYSGPHFFGLHLEVLQQIIDNVQQSIGKGGRRDIINILKYLIPGFLKRKVLDITNPIIYLRISGDGRNVGRKVKQVIVTCSILNDIDNLHQPENYHTIVLYPGIEKYETLHIILDPLIVELRKLKEEGLEDDQGVKWKIELYFSSDWKFLAICLRINAANSKYFCP</sequence>
<name>A0A2N1M860_9GLOM</name>
<dbReference type="EMBL" id="LLXL01004053">
    <property type="protein sequence ID" value="PKK57833.1"/>
    <property type="molecule type" value="Genomic_DNA"/>
</dbReference>
<proteinExistence type="predicted"/>
<protein>
    <submittedName>
        <fullName evidence="1">Uncharacterized protein</fullName>
    </submittedName>
</protein>
<dbReference type="Proteomes" id="UP000233469">
    <property type="component" value="Unassembled WGS sequence"/>
</dbReference>
<reference evidence="1 2" key="2">
    <citation type="submission" date="2017-10" db="EMBL/GenBank/DDBJ databases">
        <title>Extensive intraspecific genome diversity in a model arbuscular mycorrhizal fungus.</title>
        <authorList>
            <person name="Chen E.C.H."/>
            <person name="Morin E."/>
            <person name="Baudet D."/>
            <person name="Noel J."/>
            <person name="Ndikumana S."/>
            <person name="Charron P."/>
            <person name="St-Onge C."/>
            <person name="Giorgi J."/>
            <person name="Grigoriev I.V."/>
            <person name="Roux C."/>
            <person name="Martin F.M."/>
            <person name="Corradi N."/>
        </authorList>
    </citation>
    <scope>NUCLEOTIDE SEQUENCE [LARGE SCALE GENOMIC DNA]</scope>
    <source>
        <strain evidence="1 2">C2</strain>
    </source>
</reference>
<gene>
    <name evidence="1" type="ORF">RhiirC2_720963</name>
</gene>
<dbReference type="AlphaFoldDB" id="A0A2N1M860"/>
<dbReference type="PANTHER" id="PTHR31424:SF5">
    <property type="entry name" value="APPLE DOMAIN-CONTAINING PROTEIN"/>
    <property type="match status" value="1"/>
</dbReference>
<dbReference type="PANTHER" id="PTHR31424">
    <property type="entry name" value="PROTEIN CBG23806"/>
    <property type="match status" value="1"/>
</dbReference>
<organism evidence="1 2">
    <name type="scientific">Rhizophagus irregularis</name>
    <dbReference type="NCBI Taxonomy" id="588596"/>
    <lineage>
        <taxon>Eukaryota</taxon>
        <taxon>Fungi</taxon>
        <taxon>Fungi incertae sedis</taxon>
        <taxon>Mucoromycota</taxon>
        <taxon>Glomeromycotina</taxon>
        <taxon>Glomeromycetes</taxon>
        <taxon>Glomerales</taxon>
        <taxon>Glomeraceae</taxon>
        <taxon>Rhizophagus</taxon>
    </lineage>
</organism>
<evidence type="ECO:0000313" key="2">
    <source>
        <dbReference type="Proteomes" id="UP000233469"/>
    </source>
</evidence>